<dbReference type="PANTHER" id="PTHR46470:SF3">
    <property type="entry name" value="N-ACYLNEURAMINATE-9-PHOSPHATASE"/>
    <property type="match status" value="1"/>
</dbReference>
<dbReference type="SFLD" id="SFLDS00003">
    <property type="entry name" value="Haloacid_Dehalogenase"/>
    <property type="match status" value="1"/>
</dbReference>
<dbReference type="SFLD" id="SFLDG01129">
    <property type="entry name" value="C1.5:_HAD__Beta-PGM__Phosphata"/>
    <property type="match status" value="1"/>
</dbReference>
<keyword evidence="3" id="KW-0170">Cobalt</keyword>
<dbReference type="HAMAP" id="MF_02240">
    <property type="entry name" value="PSP"/>
    <property type="match status" value="1"/>
</dbReference>
<comment type="caution">
    <text evidence="4">The sequence shown here is derived from an EMBL/GenBank/DDBJ whole genome shotgun (WGS) entry which is preliminary data.</text>
</comment>
<dbReference type="Proteomes" id="UP000782705">
    <property type="component" value="Unassembled WGS sequence"/>
</dbReference>
<dbReference type="EMBL" id="MAEL01000045">
    <property type="protein sequence ID" value="KAF1302878.1"/>
    <property type="molecule type" value="Genomic_DNA"/>
</dbReference>
<dbReference type="InterPro" id="IPR051400">
    <property type="entry name" value="HAD-like_hydrolase"/>
</dbReference>
<evidence type="ECO:0000256" key="1">
    <source>
        <dbReference type="ARBA" id="ARBA00022801"/>
    </source>
</evidence>
<dbReference type="InterPro" id="IPR036412">
    <property type="entry name" value="HAD-like_sf"/>
</dbReference>
<dbReference type="Gene3D" id="1.20.120.710">
    <property type="entry name" value="Haloacid dehalogenase hydrolase-like domain"/>
    <property type="match status" value="1"/>
</dbReference>
<protein>
    <recommendedName>
        <fullName evidence="3">Phosphoserine phosphatase</fullName>
        <shortName evidence="3">PSP</shortName>
        <ecNumber evidence="3">3.1.3.3</ecNumber>
    </recommendedName>
</protein>
<name>A0ABQ6YXX7_9ENTE</name>
<keyword evidence="5" id="KW-1185">Reference proteome</keyword>
<evidence type="ECO:0000256" key="2">
    <source>
        <dbReference type="ARBA" id="ARBA00022842"/>
    </source>
</evidence>
<proteinExistence type="inferred from homology"/>
<sequence length="258" mass="29346">MITTIFFDLDDTLLWDKKSIKTAFEKTCEYVPSINKEILEDAVRQEATKLYQSYETYPFTQMIGINPFEGLWGTFDDHGEEFQTMKHLISTYQVTAWTKGLQRCGIQDKDLGVKLAEQFIQERKKYPFVYEDTYHVLDSLKDTYQLVLVTNGAPSLQRTKLAITPEIAAYFDTIIISGEVGVGKPDPKIFDFALAQADIPVEQGIMIGDNLTTDILGANRVGMQNIWINHHGQEVADIHPTYQVTTLKDILPIINKLS</sequence>
<dbReference type="InterPro" id="IPR023214">
    <property type="entry name" value="HAD_sf"/>
</dbReference>
<comment type="similarity">
    <text evidence="3">Belongs to the HAD-like hydrolase superfamily.</text>
</comment>
<dbReference type="NCBIfam" id="TIGR01549">
    <property type="entry name" value="HAD-SF-IA-v1"/>
    <property type="match status" value="1"/>
</dbReference>
<dbReference type="InterPro" id="IPR006439">
    <property type="entry name" value="HAD-SF_hydro_IA"/>
</dbReference>
<dbReference type="SFLD" id="SFLDG01135">
    <property type="entry name" value="C1.5.6:_HAD__Beta-PGM__Phospha"/>
    <property type="match status" value="1"/>
</dbReference>
<dbReference type="RefSeq" id="WP_161902538.1">
    <property type="nucleotide sequence ID" value="NZ_MAEL01000045.1"/>
</dbReference>
<comment type="catalytic activity">
    <reaction evidence="3">
        <text>O-phospho-L-serine + H2O = L-serine + phosphate</text>
        <dbReference type="Rhea" id="RHEA:21208"/>
        <dbReference type="ChEBI" id="CHEBI:15377"/>
        <dbReference type="ChEBI" id="CHEBI:33384"/>
        <dbReference type="ChEBI" id="CHEBI:43474"/>
        <dbReference type="ChEBI" id="CHEBI:57524"/>
        <dbReference type="EC" id="3.1.3.3"/>
    </reaction>
</comment>
<reference evidence="4 5" key="1">
    <citation type="submission" date="2016-06" db="EMBL/GenBank/DDBJ databases">
        <title>Four novel species of enterococci isolated from chicken manure.</title>
        <authorList>
            <person name="Van Tyne D."/>
        </authorList>
    </citation>
    <scope>NUCLEOTIDE SEQUENCE [LARGE SCALE GENOMIC DNA]</scope>
    <source>
        <strain evidence="4 5">CU12B</strain>
    </source>
</reference>
<comment type="cofactor">
    <cofactor evidence="3">
        <name>Mg(2+)</name>
        <dbReference type="ChEBI" id="CHEBI:18420"/>
    </cofactor>
    <cofactor evidence="3">
        <name>Co(2+)</name>
        <dbReference type="ChEBI" id="CHEBI:48828"/>
    </cofactor>
</comment>
<organism evidence="4 5">
    <name type="scientific">Candidatus Enterococcus willemsii</name>
    <dbReference type="NCBI Taxonomy" id="1857215"/>
    <lineage>
        <taxon>Bacteria</taxon>
        <taxon>Bacillati</taxon>
        <taxon>Bacillota</taxon>
        <taxon>Bacilli</taxon>
        <taxon>Lactobacillales</taxon>
        <taxon>Enterococcaceae</taxon>
        <taxon>Enterococcus</taxon>
    </lineage>
</organism>
<dbReference type="NCBIfam" id="TIGR01509">
    <property type="entry name" value="HAD-SF-IA-v3"/>
    <property type="match status" value="1"/>
</dbReference>
<dbReference type="EC" id="3.1.3.3" evidence="3"/>
<keyword evidence="3" id="KW-0028">Amino-acid biosynthesis</keyword>
<keyword evidence="2 3" id="KW-0460">Magnesium</keyword>
<comment type="catalytic activity">
    <reaction evidence="3">
        <text>O-phospho-D-serine + H2O = D-serine + phosphate</text>
        <dbReference type="Rhea" id="RHEA:24873"/>
        <dbReference type="ChEBI" id="CHEBI:15377"/>
        <dbReference type="ChEBI" id="CHEBI:35247"/>
        <dbReference type="ChEBI" id="CHEBI:43474"/>
        <dbReference type="ChEBI" id="CHEBI:58680"/>
        <dbReference type="EC" id="3.1.3.3"/>
    </reaction>
</comment>
<accession>A0ABQ6YXX7</accession>
<keyword evidence="3" id="KW-0718">Serine biosynthesis</keyword>
<gene>
    <name evidence="4" type="ORF">BAU17_11735</name>
</gene>
<keyword evidence="1 3" id="KW-0378">Hydrolase</keyword>
<dbReference type="Pfam" id="PF00702">
    <property type="entry name" value="Hydrolase"/>
    <property type="match status" value="1"/>
</dbReference>
<dbReference type="SUPFAM" id="SSF56784">
    <property type="entry name" value="HAD-like"/>
    <property type="match status" value="1"/>
</dbReference>
<dbReference type="PANTHER" id="PTHR46470">
    <property type="entry name" value="N-ACYLNEURAMINATE-9-PHOSPHATASE"/>
    <property type="match status" value="1"/>
</dbReference>
<dbReference type="InterPro" id="IPR044266">
    <property type="entry name" value="PSP_YsaA"/>
</dbReference>
<evidence type="ECO:0000313" key="4">
    <source>
        <dbReference type="EMBL" id="KAF1302878.1"/>
    </source>
</evidence>
<dbReference type="Gene3D" id="3.40.50.1000">
    <property type="entry name" value="HAD superfamily/HAD-like"/>
    <property type="match status" value="1"/>
</dbReference>
<evidence type="ECO:0000313" key="5">
    <source>
        <dbReference type="Proteomes" id="UP000782705"/>
    </source>
</evidence>
<evidence type="ECO:0000256" key="3">
    <source>
        <dbReference type="HAMAP-Rule" id="MF_02240"/>
    </source>
</evidence>
<comment type="function">
    <text evidence="3">Catalyzes the last step of the phosphorylated serine biosynthetic pathway, i.e. dephosphorylation of O-phospho-L-serine to form L-serine.</text>
</comment>
<comment type="pathway">
    <text evidence="3">Amino-acid biosynthesis; L-serine biosynthesis; L-serine from 3-phospho-D-glycerate: step 3/3.</text>
</comment>